<dbReference type="Proteomes" id="UP001449225">
    <property type="component" value="Unassembled WGS sequence"/>
</dbReference>
<feature type="coiled-coil region" evidence="1">
    <location>
        <begin position="55"/>
        <end position="82"/>
    </location>
</feature>
<sequence>MNSVRSTEKRSFSSRCHLSLLVLMFALSGLIFIQVGAESIRLSQADIEKLGKEYGAKAQRRLERWQNLLTELANDSEQDKLERVNDFFNQVRFIDDIKHWKKKDYWATPVEFLITNGGDCEDFSIAKYYTLKELGVPVEKMNLAYVKALDYNQAHMVLTYYPDQGAIPLILDNINGTILPASKRPDLLHVYSFNGDKLWISKMGRRTTLVGTSDRLKPWVKLQSRIENKDINLR</sequence>
<comment type="caution">
    <text evidence="2">The sequence shown here is derived from an EMBL/GenBank/DDBJ whole genome shotgun (WGS) entry which is preliminary data.</text>
</comment>
<dbReference type="EMBL" id="JBBMRA010000002">
    <property type="protein sequence ID" value="MEM5535440.1"/>
    <property type="molecule type" value="Genomic_DNA"/>
</dbReference>
<organism evidence="2 3">
    <name type="scientific">Neptuniibacter pectenicola</name>
    <dbReference type="NCBI Taxonomy" id="1806669"/>
    <lineage>
        <taxon>Bacteria</taxon>
        <taxon>Pseudomonadati</taxon>
        <taxon>Pseudomonadota</taxon>
        <taxon>Gammaproteobacteria</taxon>
        <taxon>Oceanospirillales</taxon>
        <taxon>Oceanospirillaceae</taxon>
        <taxon>Neptuniibacter</taxon>
    </lineage>
</organism>
<name>A0ABU9TP03_9GAMM</name>
<dbReference type="Pfam" id="PF06035">
    <property type="entry name" value="Peptidase_C93"/>
    <property type="match status" value="1"/>
</dbReference>
<keyword evidence="3" id="KW-1185">Reference proteome</keyword>
<dbReference type="Gene3D" id="3.10.620.30">
    <property type="match status" value="1"/>
</dbReference>
<protein>
    <submittedName>
        <fullName evidence="2">Transglutaminase-like cysteine peptidase</fullName>
    </submittedName>
</protein>
<keyword evidence="1" id="KW-0175">Coiled coil</keyword>
<dbReference type="InterPro" id="IPR010319">
    <property type="entry name" value="Transglutaminase-like_Cys_pept"/>
</dbReference>
<gene>
    <name evidence="2" type="ORF">WNY58_03440</name>
</gene>
<evidence type="ECO:0000256" key="1">
    <source>
        <dbReference type="SAM" id="Coils"/>
    </source>
</evidence>
<evidence type="ECO:0000313" key="3">
    <source>
        <dbReference type="Proteomes" id="UP001449225"/>
    </source>
</evidence>
<evidence type="ECO:0000313" key="2">
    <source>
        <dbReference type="EMBL" id="MEM5535440.1"/>
    </source>
</evidence>
<dbReference type="PANTHER" id="PTHR39327">
    <property type="match status" value="1"/>
</dbReference>
<reference evidence="2 3" key="1">
    <citation type="submission" date="2024-03" db="EMBL/GenBank/DDBJ databases">
        <title>Community enrichment and isolation of bacterial strains for fucoidan degradation.</title>
        <authorList>
            <person name="Sichert A."/>
        </authorList>
    </citation>
    <scope>NUCLEOTIDE SEQUENCE [LARGE SCALE GENOMIC DNA]</scope>
    <source>
        <strain evidence="2 3">AS76</strain>
    </source>
</reference>
<proteinExistence type="predicted"/>
<dbReference type="PANTHER" id="PTHR39327:SF1">
    <property type="entry name" value="BLR5470 PROTEIN"/>
    <property type="match status" value="1"/>
</dbReference>
<accession>A0ABU9TP03</accession>